<dbReference type="EMBL" id="CP011388">
    <property type="protein sequence ID" value="ANE47752.1"/>
    <property type="molecule type" value="Genomic_DNA"/>
</dbReference>
<dbReference type="AlphaFoldDB" id="A0A172TL93"/>
<reference evidence="1 2" key="1">
    <citation type="submission" date="2015-01" db="EMBL/GenBank/DDBJ databases">
        <title>Paenibacillus swuensis/DY6/whole genome sequencing.</title>
        <authorList>
            <person name="Kim M.K."/>
            <person name="Srinivasan S."/>
            <person name="Lee J.-J."/>
        </authorList>
    </citation>
    <scope>NUCLEOTIDE SEQUENCE [LARGE SCALE GENOMIC DNA]</scope>
    <source>
        <strain evidence="1 2">DY6</strain>
    </source>
</reference>
<gene>
    <name evidence="1" type="ORF">SY83_17335</name>
</gene>
<evidence type="ECO:0000313" key="1">
    <source>
        <dbReference type="EMBL" id="ANE47752.1"/>
    </source>
</evidence>
<dbReference type="KEGG" id="pswu:SY83_17335"/>
<dbReference type="Proteomes" id="UP000076927">
    <property type="component" value="Chromosome"/>
</dbReference>
<proteinExistence type="predicted"/>
<name>A0A172TL93_9BACL</name>
<protein>
    <submittedName>
        <fullName evidence="1">Uncharacterized protein</fullName>
    </submittedName>
</protein>
<organism evidence="1 2">
    <name type="scientific">Paenibacillus swuensis</name>
    <dbReference type="NCBI Taxonomy" id="1178515"/>
    <lineage>
        <taxon>Bacteria</taxon>
        <taxon>Bacillati</taxon>
        <taxon>Bacillota</taxon>
        <taxon>Bacilli</taxon>
        <taxon>Bacillales</taxon>
        <taxon>Paenibacillaceae</taxon>
        <taxon>Paenibacillus</taxon>
    </lineage>
</organism>
<accession>A0A172TL93</accession>
<evidence type="ECO:0000313" key="2">
    <source>
        <dbReference type="Proteomes" id="UP000076927"/>
    </source>
</evidence>
<sequence>MLIEALSFISNIRYFESILKYLRDVTSGSYDPFVVYTFIHYPVFKEQNKNILKGFNLSKLNLSE</sequence>
<keyword evidence="2" id="KW-1185">Reference proteome</keyword>